<keyword evidence="1" id="KW-0732">Signal</keyword>
<dbReference type="RefSeq" id="WP_344689463.1">
    <property type="nucleotide sequence ID" value="NZ_BAAAVV010000006.1"/>
</dbReference>
<feature type="signal peptide" evidence="1">
    <location>
        <begin position="1"/>
        <end position="28"/>
    </location>
</feature>
<gene>
    <name evidence="3" type="ORF">GCM10010531_27160</name>
</gene>
<sequence>MIRTPLRLFVLLLTSALAALVLPATAQAAPYCGITWGSTAEQAGNSAPARMGAELSDVRAGRHACFDRLVLDITGGGTRVASYRVEYVPAVTSDGSGAVVPLRGGAFLQITVGANNEHYPAANRRELADVAGFTTFRQVAWAGGYEGYSSVGLGVRARLPFRVLTLTGPGNAVRVVIDVAHRW</sequence>
<reference evidence="4" key="1">
    <citation type="journal article" date="2019" name="Int. J. Syst. Evol. Microbiol.">
        <title>The Global Catalogue of Microorganisms (GCM) 10K type strain sequencing project: providing services to taxonomists for standard genome sequencing and annotation.</title>
        <authorList>
            <consortium name="The Broad Institute Genomics Platform"/>
            <consortium name="The Broad Institute Genome Sequencing Center for Infectious Disease"/>
            <person name="Wu L."/>
            <person name="Ma J."/>
        </authorList>
    </citation>
    <scope>NUCLEOTIDE SEQUENCE [LARGE SCALE GENOMIC DNA]</scope>
    <source>
        <strain evidence="4">JCM 15614</strain>
    </source>
</reference>
<dbReference type="InterPro" id="IPR056303">
    <property type="entry name" value="AMIN-like"/>
</dbReference>
<dbReference type="EMBL" id="BAAAVV010000006">
    <property type="protein sequence ID" value="GAA3172276.1"/>
    <property type="molecule type" value="Genomic_DNA"/>
</dbReference>
<name>A0ABP6P9W2_9ACTN</name>
<dbReference type="Proteomes" id="UP001499924">
    <property type="component" value="Unassembled WGS sequence"/>
</dbReference>
<comment type="caution">
    <text evidence="3">The sequence shown here is derived from an EMBL/GenBank/DDBJ whole genome shotgun (WGS) entry which is preliminary data.</text>
</comment>
<evidence type="ECO:0000313" key="3">
    <source>
        <dbReference type="EMBL" id="GAA3172276.1"/>
    </source>
</evidence>
<keyword evidence="4" id="KW-1185">Reference proteome</keyword>
<protein>
    <recommendedName>
        <fullName evidence="2">AMIN-like domain-containing protein</fullName>
    </recommendedName>
</protein>
<feature type="chain" id="PRO_5045713695" description="AMIN-like domain-containing protein" evidence="1">
    <location>
        <begin position="29"/>
        <end position="183"/>
    </location>
</feature>
<dbReference type="Pfam" id="PF24837">
    <property type="entry name" value="AMIN-like"/>
    <property type="match status" value="1"/>
</dbReference>
<evidence type="ECO:0000259" key="2">
    <source>
        <dbReference type="Pfam" id="PF24837"/>
    </source>
</evidence>
<feature type="domain" description="AMIN-like" evidence="2">
    <location>
        <begin position="54"/>
        <end position="181"/>
    </location>
</feature>
<proteinExistence type="predicted"/>
<evidence type="ECO:0000256" key="1">
    <source>
        <dbReference type="SAM" id="SignalP"/>
    </source>
</evidence>
<accession>A0ABP6P9W2</accession>
<evidence type="ECO:0000313" key="4">
    <source>
        <dbReference type="Proteomes" id="UP001499924"/>
    </source>
</evidence>
<organism evidence="3 4">
    <name type="scientific">Blastococcus jejuensis</name>
    <dbReference type="NCBI Taxonomy" id="351224"/>
    <lineage>
        <taxon>Bacteria</taxon>
        <taxon>Bacillati</taxon>
        <taxon>Actinomycetota</taxon>
        <taxon>Actinomycetes</taxon>
        <taxon>Geodermatophilales</taxon>
        <taxon>Geodermatophilaceae</taxon>
        <taxon>Blastococcus</taxon>
    </lineage>
</organism>